<accession>E0I8P7</accession>
<dbReference type="RefSeq" id="WP_006038031.1">
    <property type="nucleotide sequence ID" value="NZ_AEDD01000005.1"/>
</dbReference>
<dbReference type="eggNOG" id="COG0392">
    <property type="taxonomic scope" value="Bacteria"/>
</dbReference>
<feature type="transmembrane region" description="Helical" evidence="1">
    <location>
        <begin position="286"/>
        <end position="308"/>
    </location>
</feature>
<feature type="transmembrane region" description="Helical" evidence="1">
    <location>
        <begin position="159"/>
        <end position="179"/>
    </location>
</feature>
<organism evidence="2 3">
    <name type="scientific">Paenibacillus curdlanolyticus YK9</name>
    <dbReference type="NCBI Taxonomy" id="717606"/>
    <lineage>
        <taxon>Bacteria</taxon>
        <taxon>Bacillati</taxon>
        <taxon>Bacillota</taxon>
        <taxon>Bacilli</taxon>
        <taxon>Bacillales</taxon>
        <taxon>Paenibacillaceae</taxon>
        <taxon>Paenibacillus</taxon>
    </lineage>
</organism>
<dbReference type="Proteomes" id="UP000005387">
    <property type="component" value="Unassembled WGS sequence"/>
</dbReference>
<gene>
    <name evidence="2" type="ORF">PaecuDRAFT_2025</name>
</gene>
<keyword evidence="1" id="KW-1133">Transmembrane helix</keyword>
<protein>
    <submittedName>
        <fullName evidence="2">Uncharacterized protein</fullName>
    </submittedName>
</protein>
<feature type="transmembrane region" description="Helical" evidence="1">
    <location>
        <begin position="73"/>
        <end position="94"/>
    </location>
</feature>
<evidence type="ECO:0000313" key="2">
    <source>
        <dbReference type="EMBL" id="EFM10781.1"/>
    </source>
</evidence>
<keyword evidence="3" id="KW-1185">Reference proteome</keyword>
<sequence length="365" mass="39715">MNTCIAVYSSPLQLKDSAAPIGRIGEAWRSGADGGPSYGRRLLAATIVYFVERSLPLQAIDLAAFLQHADYRFYLSMMLFAVFLMLQASIWVMIVNAAGARETGKGVEGGSRLRLLPGLRIFIDSQFAKYIPGGFWNYAGRIVLATRAGVSLAAQLASIVYENVLLVAAALAYALVLVVNLNVAPVPILLATLALAAFSYVYYGRVSSWVQRVFDGASRWKLMKGLLNRMAKSTDTAGSDRAAGASPLSRNQSFGYLVCFLGSHFVMGIAFWLLANSFDAGHISVFYAAGTFATSWLLGLLSPFPGGLGVREGFLVYFLSLKLGTDVALQLSIVARVWNVMAELTFWLLIQAASRLKRRVRSYES</sequence>
<dbReference type="EMBL" id="AEDD01000005">
    <property type="protein sequence ID" value="EFM10781.1"/>
    <property type="molecule type" value="Genomic_DNA"/>
</dbReference>
<feature type="transmembrane region" description="Helical" evidence="1">
    <location>
        <begin position="186"/>
        <end position="203"/>
    </location>
</feature>
<name>E0I8P7_9BACL</name>
<reference evidence="2 3" key="1">
    <citation type="submission" date="2010-07" db="EMBL/GenBank/DDBJ databases">
        <title>The draft genome of Paenibacillus curdlanolyticus YK9.</title>
        <authorList>
            <consortium name="US DOE Joint Genome Institute (JGI-PGF)"/>
            <person name="Lucas S."/>
            <person name="Copeland A."/>
            <person name="Lapidus A."/>
            <person name="Cheng J.-F."/>
            <person name="Bruce D."/>
            <person name="Goodwin L."/>
            <person name="Pitluck S."/>
            <person name="Land M.L."/>
            <person name="Hauser L."/>
            <person name="Chang Y.-J."/>
            <person name="Jeffries C."/>
            <person name="Anderson I.J."/>
            <person name="Johnson E."/>
            <person name="Loganathan U."/>
            <person name="Mulhopadhyay B."/>
            <person name="Kyrpides N."/>
            <person name="Woyke T.J."/>
        </authorList>
    </citation>
    <scope>NUCLEOTIDE SEQUENCE [LARGE SCALE GENOMIC DNA]</scope>
    <source>
        <strain evidence="2 3">YK9</strain>
    </source>
</reference>
<keyword evidence="1" id="KW-0472">Membrane</keyword>
<feature type="transmembrane region" description="Helical" evidence="1">
    <location>
        <begin position="328"/>
        <end position="350"/>
    </location>
</feature>
<evidence type="ECO:0000313" key="3">
    <source>
        <dbReference type="Proteomes" id="UP000005387"/>
    </source>
</evidence>
<dbReference type="AlphaFoldDB" id="E0I8P7"/>
<dbReference type="OrthoDB" id="2542372at2"/>
<dbReference type="STRING" id="717606.PaecuDRAFT_2025"/>
<evidence type="ECO:0000256" key="1">
    <source>
        <dbReference type="SAM" id="Phobius"/>
    </source>
</evidence>
<proteinExistence type="predicted"/>
<feature type="transmembrane region" description="Helical" evidence="1">
    <location>
        <begin position="254"/>
        <end position="274"/>
    </location>
</feature>
<keyword evidence="1" id="KW-0812">Transmembrane</keyword>